<evidence type="ECO:0000313" key="3">
    <source>
        <dbReference type="Proteomes" id="UP000431533"/>
    </source>
</evidence>
<evidence type="ECO:0000256" key="1">
    <source>
        <dbReference type="SAM" id="Phobius"/>
    </source>
</evidence>
<keyword evidence="1" id="KW-1133">Transmembrane helix</keyword>
<keyword evidence="1" id="KW-0812">Transmembrane</keyword>
<comment type="caution">
    <text evidence="2">The sequence shown here is derived from an EMBL/GenBank/DDBJ whole genome shotgun (WGS) entry which is preliminary data.</text>
</comment>
<gene>
    <name evidence="2" type="primary">METTL7B_1</name>
    <name evidence="2" type="ORF">LHYA1_G002842</name>
</gene>
<dbReference type="PANTHER" id="PTHR45036">
    <property type="entry name" value="METHYLTRANSFERASE LIKE 7B"/>
    <property type="match status" value="1"/>
</dbReference>
<dbReference type="GeneID" id="41983040"/>
<dbReference type="AlphaFoldDB" id="A0A8H8R4Q4"/>
<dbReference type="GO" id="GO:0032259">
    <property type="term" value="P:methylation"/>
    <property type="evidence" value="ECO:0007669"/>
    <property type="project" value="UniProtKB-KW"/>
</dbReference>
<name>A0A8H8R4Q4_9HELO</name>
<dbReference type="Proteomes" id="UP000431533">
    <property type="component" value="Unassembled WGS sequence"/>
</dbReference>
<keyword evidence="1" id="KW-0472">Membrane</keyword>
<dbReference type="CDD" id="cd02440">
    <property type="entry name" value="AdoMet_MTases"/>
    <property type="match status" value="1"/>
</dbReference>
<dbReference type="InterPro" id="IPR029063">
    <property type="entry name" value="SAM-dependent_MTases_sf"/>
</dbReference>
<accession>A0A8H8R4Q4</accession>
<dbReference type="InterPro" id="IPR052356">
    <property type="entry name" value="Thiol_S-MT"/>
</dbReference>
<dbReference type="PANTHER" id="PTHR45036:SF1">
    <property type="entry name" value="METHYLTRANSFERASE LIKE 7A"/>
    <property type="match status" value="1"/>
</dbReference>
<dbReference type="EMBL" id="QGMH01000031">
    <property type="protein sequence ID" value="TVY28398.1"/>
    <property type="molecule type" value="Genomic_DNA"/>
</dbReference>
<keyword evidence="2" id="KW-0808">Transferase</keyword>
<proteinExistence type="predicted"/>
<dbReference type="Gene3D" id="3.40.50.150">
    <property type="entry name" value="Vaccinia Virus protein VP39"/>
    <property type="match status" value="1"/>
</dbReference>
<dbReference type="OrthoDB" id="540004at2759"/>
<dbReference type="RefSeq" id="XP_031007186.1">
    <property type="nucleotide sequence ID" value="XM_031147816.1"/>
</dbReference>
<dbReference type="SUPFAM" id="SSF53335">
    <property type="entry name" value="S-adenosyl-L-methionine-dependent methyltransferases"/>
    <property type="match status" value="1"/>
</dbReference>
<reference evidence="2 3" key="1">
    <citation type="submission" date="2018-05" db="EMBL/GenBank/DDBJ databases">
        <title>Genome sequencing and assembly of the regulated plant pathogen Lachnellula willkommii and related sister species for the development of diagnostic species identification markers.</title>
        <authorList>
            <person name="Giroux E."/>
            <person name="Bilodeau G."/>
        </authorList>
    </citation>
    <scope>NUCLEOTIDE SEQUENCE [LARGE SCALE GENOMIC DNA]</scope>
    <source>
        <strain evidence="2 3">CBS 185.66</strain>
    </source>
</reference>
<sequence>MFEKTRDIFTHLIHPILFMYLAASYIPSTTTSLLSPLQLNILLSPSAFVCPSNLPLDQEEKQKEIWFARFWAIYGPELQKNTSPTVAPLLQRVHGIVLDIGPGSGEWLPLLPKNRITKIYGVEPNKDHHAALRRKIRECGLEGVYEIVPVGIEDLEEGGWIKEERVDSVITLFCLCGIPRPREMIGRLYGMLGEGGVWVLYEHVRVREGRWVGWYQSAMNLFWPHFLGGCELRRDTGRWVKEAGPWSQVELVQPVNEPEYQVVPHIQGVLVK</sequence>
<evidence type="ECO:0000313" key="2">
    <source>
        <dbReference type="EMBL" id="TVY28398.1"/>
    </source>
</evidence>
<protein>
    <submittedName>
        <fullName evidence="2">Methyltransferase-like protein</fullName>
    </submittedName>
</protein>
<organism evidence="2 3">
    <name type="scientific">Lachnellula hyalina</name>
    <dbReference type="NCBI Taxonomy" id="1316788"/>
    <lineage>
        <taxon>Eukaryota</taxon>
        <taxon>Fungi</taxon>
        <taxon>Dikarya</taxon>
        <taxon>Ascomycota</taxon>
        <taxon>Pezizomycotina</taxon>
        <taxon>Leotiomycetes</taxon>
        <taxon>Helotiales</taxon>
        <taxon>Lachnaceae</taxon>
        <taxon>Lachnellula</taxon>
    </lineage>
</organism>
<dbReference type="Pfam" id="PF13489">
    <property type="entry name" value="Methyltransf_23"/>
    <property type="match status" value="1"/>
</dbReference>
<feature type="transmembrane region" description="Helical" evidence="1">
    <location>
        <begin position="12"/>
        <end position="34"/>
    </location>
</feature>
<keyword evidence="2" id="KW-0489">Methyltransferase</keyword>
<dbReference type="GO" id="GO:0008168">
    <property type="term" value="F:methyltransferase activity"/>
    <property type="evidence" value="ECO:0007669"/>
    <property type="project" value="UniProtKB-KW"/>
</dbReference>
<keyword evidence="3" id="KW-1185">Reference proteome</keyword>